<dbReference type="InterPro" id="IPR052155">
    <property type="entry name" value="Biofilm_reg_signaling"/>
</dbReference>
<dbReference type="PROSITE" id="PS50112">
    <property type="entry name" value="PAS"/>
    <property type="match status" value="1"/>
</dbReference>
<evidence type="ECO:0000259" key="3">
    <source>
        <dbReference type="PROSITE" id="PS50883"/>
    </source>
</evidence>
<dbReference type="CDD" id="cd00130">
    <property type="entry name" value="PAS"/>
    <property type="match status" value="1"/>
</dbReference>
<dbReference type="SMART" id="SM00052">
    <property type="entry name" value="EAL"/>
    <property type="match status" value="1"/>
</dbReference>
<dbReference type="InterPro" id="IPR035919">
    <property type="entry name" value="EAL_sf"/>
</dbReference>
<evidence type="ECO:0000259" key="4">
    <source>
        <dbReference type="PROSITE" id="PS50887"/>
    </source>
</evidence>
<dbReference type="InterPro" id="IPR000160">
    <property type="entry name" value="GGDEF_dom"/>
</dbReference>
<dbReference type="EMBL" id="ACYG01000009">
    <property type="protein sequence ID" value="EEV18623.1"/>
    <property type="molecule type" value="Genomic_DNA"/>
</dbReference>
<dbReference type="PANTHER" id="PTHR44757">
    <property type="entry name" value="DIGUANYLATE CYCLASE DGCP"/>
    <property type="match status" value="1"/>
</dbReference>
<feature type="domain" description="PAS" evidence="2">
    <location>
        <begin position="723"/>
        <end position="753"/>
    </location>
</feature>
<keyword evidence="6" id="KW-1185">Reference proteome</keyword>
<dbReference type="InterPro" id="IPR029787">
    <property type="entry name" value="Nucleotide_cyclase"/>
</dbReference>
<dbReference type="NCBIfam" id="TIGR00229">
    <property type="entry name" value="sensory_box"/>
    <property type="match status" value="1"/>
</dbReference>
<protein>
    <submittedName>
        <fullName evidence="5">Diguanylate cyclase (GGDEF) domain protein</fullName>
    </submittedName>
</protein>
<name>C8PEZ5_9BACT</name>
<sequence>MKNKKDFVTERFNAALILGAALLTLVVVCEISFLRTRIATQLDLRTRTAITLLKNTDESLFSELEILKETILSLDARHEAMQSKLYADLIRNVVKSSHRFDAIFYLRARGAEQESLAHFSSDARISDLGEIRLADIAGELKKDEWVSRYMMMDGAWRYFLIKRVNADSYLLGFANTARPIARLSSLGDILVFNAEGKFFNAPGSVTDILGQDFDFSRLGEVVSFEDESGLSFAYLAKFGDNFVMAHERAGYFLGADDFIVVALAAAILAYLILLISNFTFLKKRVFIPLAAVQNALRQGDYHSKIRDIEALNPLSSVLEISKSIDEVLKSNLRHGDFSLSFKDALKYSSLSVLSIDNVAGTIESASNGARELYGDDVVGRNIFALQAGSFYDHAYQTQRANYVKENYVVTRQETKNGVKDLYVKKSYIRDGSKISTLFVVLDASKYRRFYDETKQKYEYLNHAPIVTLVFDYTSGKIVDASKNIKELWGYEAAQFLSGEIRLWDLLDEKDANEAKNEILNRLADMPAEELSFSQSYKIRHNDNIRYSYEVSIYVKKSAARAAFYFQNIDDDVKAIRGLQEDLDFYRTVIETRNFCTCLIDLDAQTLSFDKNYFKILKYRGKRLNTAMSFGEFSYEIYFADLENFNKMIRECTAGLRSDFSCEFRLRNAANAYTWISMQGYVTEKHGSRSRLVKTTLEDISSRKQTELELNLNANVFSRSLEAILITDESGRVLRANNAFYEITGYSESQTIGKIPNFFAPTEGGADVMERIRKNLVGKQTSYKDEIYGLKRGGGTFPALFTAIAIKDDFSLTSNFILMFTEISQIKQKESELAKIAHHDALTGLPNRVYFMKAAQRFTANSGENSKLMAVLFIDFDGFKAINDTYGHEVGDMFLQAISKAMSGLLRKGDILARLGGDEFGAIIGDLQSKDAAHVLLDRLLGISKMKFNLKGNEISASISVGAAFYDGSEKIDFPGLLSRADRAMYRAKTSGKNRYCIFERAEADGPSEEGIAAAIEEGEFFVLYQPIISGAQIYGYELLLRWDRGKRGILAPQDFAQILSEPRFELPISKFAFSKMMEFNAQTGANCSINVSLAVLTNDEFYDFVAHSLRDRANAKGELMFEITDFSEQNFKEFAPARGRYADLGIKFALNSANKNNIPFLNAQPFDIVKIDRELCLDIGKKKNAIRTMVEITGKLKREFGFALGAQGVENALSLRLLNNLKFNYLQGNFIAKALDRKEIDAFIARFKDTPKLAAIDKDEFISFLNALDYKELALGFIARGQTGELSPGEFESFRAKFGEILNKTQSAGSEKFALNTEIRKQILDILSLDYRALVSFIQSFKTRLNQFISDLEAA</sequence>
<dbReference type="InterPro" id="IPR035965">
    <property type="entry name" value="PAS-like_dom_sf"/>
</dbReference>
<feature type="transmembrane region" description="Helical" evidence="1">
    <location>
        <begin position="12"/>
        <end position="34"/>
    </location>
</feature>
<dbReference type="InterPro" id="IPR001633">
    <property type="entry name" value="EAL_dom"/>
</dbReference>
<evidence type="ECO:0000259" key="2">
    <source>
        <dbReference type="PROSITE" id="PS50112"/>
    </source>
</evidence>
<dbReference type="PROSITE" id="PS50887">
    <property type="entry name" value="GGDEF"/>
    <property type="match status" value="1"/>
</dbReference>
<dbReference type="eggNOG" id="COG5001">
    <property type="taxonomic scope" value="Bacteria"/>
</dbReference>
<keyword evidence="1" id="KW-1133">Transmembrane helix</keyword>
<dbReference type="CDD" id="cd01948">
    <property type="entry name" value="EAL"/>
    <property type="match status" value="1"/>
</dbReference>
<evidence type="ECO:0000313" key="5">
    <source>
        <dbReference type="EMBL" id="EEV18623.1"/>
    </source>
</evidence>
<feature type="domain" description="GGDEF" evidence="4">
    <location>
        <begin position="866"/>
        <end position="1000"/>
    </location>
</feature>
<dbReference type="RefSeq" id="WP_005869690.1">
    <property type="nucleotide sequence ID" value="NZ_ACYG01000009.1"/>
</dbReference>
<comment type="caution">
    <text evidence="5">The sequence shown here is derived from an EMBL/GenBank/DDBJ whole genome shotgun (WGS) entry which is preliminary data.</text>
</comment>
<dbReference type="PANTHER" id="PTHR44757:SF2">
    <property type="entry name" value="BIOFILM ARCHITECTURE MAINTENANCE PROTEIN MBAA"/>
    <property type="match status" value="1"/>
</dbReference>
<gene>
    <name evidence="5" type="ORF">CAMGR0001_2635</name>
</gene>
<dbReference type="NCBIfam" id="TIGR00254">
    <property type="entry name" value="GGDEF"/>
    <property type="match status" value="1"/>
</dbReference>
<feature type="domain" description="EAL" evidence="3">
    <location>
        <begin position="1004"/>
        <end position="1248"/>
    </location>
</feature>
<dbReference type="OrthoDB" id="9812260at2"/>
<feature type="transmembrane region" description="Helical" evidence="1">
    <location>
        <begin position="258"/>
        <end position="280"/>
    </location>
</feature>
<evidence type="ECO:0000313" key="6">
    <source>
        <dbReference type="Proteomes" id="UP000005709"/>
    </source>
</evidence>
<dbReference type="Gene3D" id="3.30.70.270">
    <property type="match status" value="1"/>
</dbReference>
<dbReference type="Gene3D" id="3.30.450.20">
    <property type="entry name" value="PAS domain"/>
    <property type="match status" value="3"/>
</dbReference>
<dbReference type="Pfam" id="PF13426">
    <property type="entry name" value="PAS_9"/>
    <property type="match status" value="3"/>
</dbReference>
<dbReference type="Pfam" id="PF00563">
    <property type="entry name" value="EAL"/>
    <property type="match status" value="1"/>
</dbReference>
<dbReference type="SMART" id="SM00267">
    <property type="entry name" value="GGDEF"/>
    <property type="match status" value="1"/>
</dbReference>
<dbReference type="SMART" id="SM00091">
    <property type="entry name" value="PAS"/>
    <property type="match status" value="3"/>
</dbReference>
<dbReference type="CDD" id="cd01949">
    <property type="entry name" value="GGDEF"/>
    <property type="match status" value="1"/>
</dbReference>
<organism evidence="5 6">
    <name type="scientific">Campylobacter gracilis RM3268</name>
    <dbReference type="NCBI Taxonomy" id="553220"/>
    <lineage>
        <taxon>Bacteria</taxon>
        <taxon>Pseudomonadati</taxon>
        <taxon>Campylobacterota</taxon>
        <taxon>Epsilonproteobacteria</taxon>
        <taxon>Campylobacterales</taxon>
        <taxon>Campylobacteraceae</taxon>
        <taxon>Campylobacter</taxon>
    </lineage>
</organism>
<keyword evidence="1" id="KW-0812">Transmembrane</keyword>
<evidence type="ECO:0000256" key="1">
    <source>
        <dbReference type="SAM" id="Phobius"/>
    </source>
</evidence>
<dbReference type="Gene3D" id="3.20.20.450">
    <property type="entry name" value="EAL domain"/>
    <property type="match status" value="1"/>
</dbReference>
<dbReference type="SUPFAM" id="SSF55785">
    <property type="entry name" value="PYP-like sensor domain (PAS domain)"/>
    <property type="match status" value="3"/>
</dbReference>
<reference evidence="5 6" key="1">
    <citation type="submission" date="2009-07" db="EMBL/GenBank/DDBJ databases">
        <authorList>
            <person name="Madupu R."/>
            <person name="Sebastian Y."/>
            <person name="Durkin A.S."/>
            <person name="Torralba M."/>
            <person name="Methe B."/>
            <person name="Sutton G.G."/>
            <person name="Strausberg R.L."/>
            <person name="Nelson K.E."/>
        </authorList>
    </citation>
    <scope>NUCLEOTIDE SEQUENCE [LARGE SCALE GENOMIC DNA]</scope>
    <source>
        <strain evidence="5 6">RM3268</strain>
    </source>
</reference>
<dbReference type="STRING" id="824.CGRAC_0354"/>
<dbReference type="Pfam" id="PF00990">
    <property type="entry name" value="GGDEF"/>
    <property type="match status" value="1"/>
</dbReference>
<dbReference type="InterPro" id="IPR043128">
    <property type="entry name" value="Rev_trsase/Diguanyl_cyclase"/>
</dbReference>
<keyword evidence="1" id="KW-0472">Membrane</keyword>
<dbReference type="Proteomes" id="UP000005709">
    <property type="component" value="Unassembled WGS sequence"/>
</dbReference>
<dbReference type="SUPFAM" id="SSF55073">
    <property type="entry name" value="Nucleotide cyclase"/>
    <property type="match status" value="1"/>
</dbReference>
<accession>C8PEZ5</accession>
<dbReference type="PROSITE" id="PS50883">
    <property type="entry name" value="EAL"/>
    <property type="match status" value="1"/>
</dbReference>
<dbReference type="SUPFAM" id="SSF141868">
    <property type="entry name" value="EAL domain-like"/>
    <property type="match status" value="1"/>
</dbReference>
<proteinExistence type="predicted"/>
<dbReference type="InterPro" id="IPR000014">
    <property type="entry name" value="PAS"/>
</dbReference>